<protein>
    <recommendedName>
        <fullName evidence="3">FCD domain-containing protein</fullName>
    </recommendedName>
</protein>
<accession>A0A1I1ZSC5</accession>
<evidence type="ECO:0000313" key="2">
    <source>
        <dbReference type="Proteomes" id="UP000198716"/>
    </source>
</evidence>
<sequence>MCRAVLAGDAEEAATTLTEHLSRTRQATIERLTTGIDAGTFAVEIGPAT</sequence>
<dbReference type="Proteomes" id="UP000198716">
    <property type="component" value="Unassembled WGS sequence"/>
</dbReference>
<gene>
    <name evidence="1" type="ORF">SAMN04487819_111123</name>
</gene>
<keyword evidence="2" id="KW-1185">Reference proteome</keyword>
<proteinExistence type="predicted"/>
<evidence type="ECO:0000313" key="1">
    <source>
        <dbReference type="EMBL" id="SFE34502.1"/>
    </source>
</evidence>
<organism evidence="1 2">
    <name type="scientific">Actinopolyspora alba</name>
    <dbReference type="NCBI Taxonomy" id="673379"/>
    <lineage>
        <taxon>Bacteria</taxon>
        <taxon>Bacillati</taxon>
        <taxon>Actinomycetota</taxon>
        <taxon>Actinomycetes</taxon>
        <taxon>Actinopolysporales</taxon>
        <taxon>Actinopolysporaceae</taxon>
        <taxon>Actinopolyspora</taxon>
        <taxon>Actinopolyspora alba group</taxon>
    </lineage>
</organism>
<evidence type="ECO:0008006" key="3">
    <source>
        <dbReference type="Google" id="ProtNLM"/>
    </source>
</evidence>
<dbReference type="AlphaFoldDB" id="A0A1I1ZSC5"/>
<dbReference type="EMBL" id="FOMZ01000011">
    <property type="protein sequence ID" value="SFE34502.1"/>
    <property type="molecule type" value="Genomic_DNA"/>
</dbReference>
<reference evidence="2" key="1">
    <citation type="submission" date="2016-10" db="EMBL/GenBank/DDBJ databases">
        <authorList>
            <person name="Varghese N."/>
            <person name="Submissions S."/>
        </authorList>
    </citation>
    <scope>NUCLEOTIDE SEQUENCE [LARGE SCALE GENOMIC DNA]</scope>
    <source>
        <strain evidence="2">DSM 45004</strain>
    </source>
</reference>
<name>A0A1I1ZSC5_9ACTN</name>